<keyword evidence="2" id="KW-1185">Reference proteome</keyword>
<proteinExistence type="predicted"/>
<evidence type="ECO:0000313" key="1">
    <source>
        <dbReference type="EMBL" id="AYN56963.1"/>
    </source>
</evidence>
<organism evidence="1 2">
    <name type="scientific">Arthrobacter phage Atraxa</name>
    <dbReference type="NCBI Taxonomy" id="2419947"/>
    <lineage>
        <taxon>Viruses</taxon>
        <taxon>Duplodnaviria</taxon>
        <taxon>Heunggongvirae</taxon>
        <taxon>Uroviricota</taxon>
        <taxon>Caudoviricetes</taxon>
        <taxon>Atraxavirus</taxon>
        <taxon>Atraxavirus atraxa</taxon>
    </lineage>
</organism>
<accession>A0A3G2KDB1</accession>
<gene>
    <name evidence="1" type="primary">7</name>
    <name evidence="1" type="ORF">PBI_ATRAXA_7</name>
</gene>
<evidence type="ECO:0008006" key="3">
    <source>
        <dbReference type="Google" id="ProtNLM"/>
    </source>
</evidence>
<protein>
    <recommendedName>
        <fullName evidence="3">Tail terminator</fullName>
    </recommendedName>
</protein>
<sequence length="126" mass="13598">MAGNWADAARYIAESLETTGYNAKVNAQDLNIPGFWVTPATRTFDRLDASTATLTFDVYAVVSPMPNAEAALEELSDMQDALIGLGETQPELRGQGLDAEVTQVQLSNKTPEPLPALKITITVEDE</sequence>
<dbReference type="Proteomes" id="UP000276426">
    <property type="component" value="Segment"/>
</dbReference>
<name>A0A3G2KDB1_9CAUD</name>
<reference evidence="1 2" key="1">
    <citation type="submission" date="2018-09" db="EMBL/GenBank/DDBJ databases">
        <authorList>
            <person name="Fryberger R.B."/>
            <person name="Stoner T.H."/>
            <person name="Garlena R.A."/>
            <person name="Russell D.A."/>
            <person name="Pope W.H."/>
            <person name="Jacobs-Sera D."/>
            <person name="Hatfull G.F."/>
        </authorList>
    </citation>
    <scope>NUCLEOTIDE SEQUENCE [LARGE SCALE GENOMIC DNA]</scope>
</reference>
<dbReference type="GeneID" id="77924942"/>
<evidence type="ECO:0000313" key="2">
    <source>
        <dbReference type="Proteomes" id="UP000276426"/>
    </source>
</evidence>
<dbReference type="RefSeq" id="YP_010649391.1">
    <property type="nucleotide sequence ID" value="NC_070767.1"/>
</dbReference>
<dbReference type="KEGG" id="vg:77924942"/>
<dbReference type="EMBL" id="MH834597">
    <property type="protein sequence ID" value="AYN56963.1"/>
    <property type="molecule type" value="Genomic_DNA"/>
</dbReference>